<dbReference type="EMBL" id="JAVDRF010000012">
    <property type="protein sequence ID" value="MDR6538872.1"/>
    <property type="molecule type" value="Genomic_DNA"/>
</dbReference>
<comment type="caution">
    <text evidence="1">The sequence shown here is derived from an EMBL/GenBank/DDBJ whole genome shotgun (WGS) entry which is preliminary data.</text>
</comment>
<organism evidence="1 2">
    <name type="scientific">Variovorax soli</name>
    <dbReference type="NCBI Taxonomy" id="376815"/>
    <lineage>
        <taxon>Bacteria</taxon>
        <taxon>Pseudomonadati</taxon>
        <taxon>Pseudomonadota</taxon>
        <taxon>Betaproteobacteria</taxon>
        <taxon>Burkholderiales</taxon>
        <taxon>Comamonadaceae</taxon>
        <taxon>Variovorax</taxon>
    </lineage>
</organism>
<reference evidence="1 2" key="1">
    <citation type="submission" date="2023-07" db="EMBL/GenBank/DDBJ databases">
        <title>Sorghum-associated microbial communities from plants grown in Nebraska, USA.</title>
        <authorList>
            <person name="Schachtman D."/>
        </authorList>
    </citation>
    <scope>NUCLEOTIDE SEQUENCE [LARGE SCALE GENOMIC DNA]</scope>
    <source>
        <strain evidence="1 2">DS1781</strain>
    </source>
</reference>
<dbReference type="Proteomes" id="UP001184230">
    <property type="component" value="Unassembled WGS sequence"/>
</dbReference>
<evidence type="ECO:0008006" key="3">
    <source>
        <dbReference type="Google" id="ProtNLM"/>
    </source>
</evidence>
<gene>
    <name evidence="1" type="ORF">J2739_004665</name>
</gene>
<protein>
    <recommendedName>
        <fullName evidence="3">Lipoprotein</fullName>
    </recommendedName>
</protein>
<accession>A0ABU1NK98</accession>
<dbReference type="RefSeq" id="WP_309906068.1">
    <property type="nucleotide sequence ID" value="NZ_JAVDRF010000012.1"/>
</dbReference>
<keyword evidence="2" id="KW-1185">Reference proteome</keyword>
<evidence type="ECO:0000313" key="1">
    <source>
        <dbReference type="EMBL" id="MDR6538872.1"/>
    </source>
</evidence>
<proteinExistence type="predicted"/>
<evidence type="ECO:0000313" key="2">
    <source>
        <dbReference type="Proteomes" id="UP001184230"/>
    </source>
</evidence>
<sequence length="215" mass="24000">MRGLLWLALLPIAGCVTPGQQAKRPTANDDPSKPCFESIAYDKRFVGLREKIAINLKAERPSMEMLTDRTVPTEEEKRLLGVWMVAREACFDMGASFRAKYASPEYQATLLAGQTRVKVLTAKLYAGQISYGEFNQLRADNSVEGQQRLSNINQREREAAAAANAQEQARRDAAVGAALQNMQTQQLIQQQQLQQNGPRTTNCQRFGNQVNCTTY</sequence>
<name>A0ABU1NK98_9BURK</name>